<evidence type="ECO:0000313" key="3">
    <source>
        <dbReference type="Proteomes" id="UP000601990"/>
    </source>
</evidence>
<keyword evidence="1" id="KW-0812">Transmembrane</keyword>
<dbReference type="Proteomes" id="UP000601990">
    <property type="component" value="Unassembled WGS sequence"/>
</dbReference>
<accession>A0ABX1N0Z6</accession>
<evidence type="ECO:0000256" key="1">
    <source>
        <dbReference type="SAM" id="Phobius"/>
    </source>
</evidence>
<feature type="transmembrane region" description="Helical" evidence="1">
    <location>
        <begin position="7"/>
        <end position="25"/>
    </location>
</feature>
<evidence type="ECO:0000313" key="2">
    <source>
        <dbReference type="EMBL" id="NMF92911.1"/>
    </source>
</evidence>
<keyword evidence="3" id="KW-1185">Reference proteome</keyword>
<feature type="transmembrane region" description="Helical" evidence="1">
    <location>
        <begin position="295"/>
        <end position="324"/>
    </location>
</feature>
<keyword evidence="1" id="KW-0472">Membrane</keyword>
<name>A0ABX1N0Z6_9RHOO</name>
<proteinExistence type="predicted"/>
<organism evidence="2 3">
    <name type="scientific">Aromatoleum buckelii</name>
    <dbReference type="NCBI Taxonomy" id="200254"/>
    <lineage>
        <taxon>Bacteria</taxon>
        <taxon>Pseudomonadati</taxon>
        <taxon>Pseudomonadota</taxon>
        <taxon>Betaproteobacteria</taxon>
        <taxon>Rhodocyclales</taxon>
        <taxon>Rhodocyclaceae</taxon>
        <taxon>Aromatoleum</taxon>
    </lineage>
</organism>
<keyword evidence="1" id="KW-1133">Transmembrane helix</keyword>
<sequence>MLTERYALIAAWVLAAASLFLVLRLDLLPALLTGLLVHELVHLLAPRLPKQLSGRRSKPAALVLVVGVATIVVVAMVLGVVAFFRSDAGDLANLLTRMATIIEGLRESVPPWVVDHFPNGVDPIKEAISRWLREHAIEVGGVGKEAGVVMAHIVVGLIIGAMVSLHELQAGQEYAPLARALSERAGRLADAFRRIVFAQVKISAINAFFTALYLLAVLPLLGVQLPLVKTMIAVTFIAGLLPIIGNLISNTVIIVVSFAHSPQVALGSLAFLVSVHKAEYFLNARIVGGEIRAKAWELLLAMLVMEAAFGLPGVVAAPIFYAYLKDELRARGLV</sequence>
<evidence type="ECO:0008006" key="4">
    <source>
        <dbReference type="Google" id="ProtNLM"/>
    </source>
</evidence>
<feature type="transmembrane region" description="Helical" evidence="1">
    <location>
        <begin position="202"/>
        <end position="221"/>
    </location>
</feature>
<comment type="caution">
    <text evidence="2">The sequence shown here is derived from an EMBL/GenBank/DDBJ whole genome shotgun (WGS) entry which is preliminary data.</text>
</comment>
<protein>
    <recommendedName>
        <fullName evidence="4">AI-2E family transporter</fullName>
    </recommendedName>
</protein>
<reference evidence="2" key="1">
    <citation type="submission" date="2019-12" db="EMBL/GenBank/DDBJ databases">
        <title>Comparative genomics gives insights into the taxonomy of the Azoarcus-Aromatoleum group and reveals separate origins of nif in the plant-associated Azoarcus and non-plant-associated Aromatoleum sub-groups.</title>
        <authorList>
            <person name="Lafos M."/>
            <person name="Maluk M."/>
            <person name="Batista M."/>
            <person name="Junghare M."/>
            <person name="Carmona M."/>
            <person name="Faoro H."/>
            <person name="Cruz L.M."/>
            <person name="Battistoni F."/>
            <person name="De Souza E."/>
            <person name="Pedrosa F."/>
            <person name="Chen W.-M."/>
            <person name="Poole P.S."/>
            <person name="Dixon R.A."/>
            <person name="James E.K."/>
        </authorList>
    </citation>
    <scope>NUCLEOTIDE SEQUENCE</scope>
    <source>
        <strain evidence="2">U120</strain>
    </source>
</reference>
<feature type="transmembrane region" description="Helical" evidence="1">
    <location>
        <begin position="60"/>
        <end position="84"/>
    </location>
</feature>
<gene>
    <name evidence="2" type="ORF">GO608_06185</name>
</gene>
<dbReference type="EMBL" id="WTVH01000008">
    <property type="protein sequence ID" value="NMF92911.1"/>
    <property type="molecule type" value="Genomic_DNA"/>
</dbReference>